<dbReference type="NCBIfam" id="TIGR03033">
    <property type="entry name" value="phage_rel_nuc"/>
    <property type="match status" value="1"/>
</dbReference>
<dbReference type="InterPro" id="IPR019080">
    <property type="entry name" value="YqaJ_viral_recombinase"/>
</dbReference>
<sequence length="313" mass="35827">MKQIIKYKSREEWLQNRSKGIGASEAGTVLGLNPWETPYQLWRRKKGIDPPKVENFAMVAGHLLEDAVAQFFKRESHCHIIKASTDDYTITNTDTPYLRVSPDRTFWRTGATHNEASKSILECKTTQMQIDADDLPKHWFCQLQMNLGVGEYKDGALAWLTAGREFGYRDIDFDPEFFGWMRDEITKFWLDYIVGNQEPPAYSAQDVLLKSPLHKAGKEIEATAEVGDMLIELKDIKEKSKTLENRQKEIEDNLKLFFGDAESIVDGNGKTLATWRAPKASEKFDAKAFQTDHPEECAAYIKQVQGARRLLIK</sequence>
<proteinExistence type="predicted"/>
<protein>
    <submittedName>
        <fullName evidence="3">Endonuclease</fullName>
    </submittedName>
</protein>
<dbReference type="InterPro" id="IPR017482">
    <property type="entry name" value="Lambda-type_endonuclease"/>
</dbReference>
<name>A0A6A7VL43_9BACT</name>
<keyword evidence="1" id="KW-0175">Coiled coil</keyword>
<dbReference type="AlphaFoldDB" id="A0A6A7VL43"/>
<dbReference type="Pfam" id="PF09588">
    <property type="entry name" value="YqaJ"/>
    <property type="match status" value="1"/>
</dbReference>
<dbReference type="EMBL" id="VZAZ01000007">
    <property type="protein sequence ID" value="MQO54420.1"/>
    <property type="molecule type" value="Genomic_DNA"/>
</dbReference>
<keyword evidence="3" id="KW-0255">Endonuclease</keyword>
<dbReference type="InterPro" id="IPR011335">
    <property type="entry name" value="Restrct_endonuc-II-like"/>
</dbReference>
<gene>
    <name evidence="3" type="ORF">F7D42_01570</name>
</gene>
<comment type="caution">
    <text evidence="3">The sequence shown here is derived from an EMBL/GenBank/DDBJ whole genome shotgun (WGS) entry which is preliminary data.</text>
</comment>
<evidence type="ECO:0000256" key="1">
    <source>
        <dbReference type="SAM" id="Coils"/>
    </source>
</evidence>
<dbReference type="SUPFAM" id="SSF52980">
    <property type="entry name" value="Restriction endonuclease-like"/>
    <property type="match status" value="1"/>
</dbReference>
<dbReference type="Proteomes" id="UP000358159">
    <property type="component" value="Unassembled WGS sequence"/>
</dbReference>
<dbReference type="GO" id="GO:0004519">
    <property type="term" value="F:endonuclease activity"/>
    <property type="evidence" value="ECO:0007669"/>
    <property type="project" value="UniProtKB-KW"/>
</dbReference>
<dbReference type="RefSeq" id="WP_153094059.1">
    <property type="nucleotide sequence ID" value="NZ_VZAK01000031.1"/>
</dbReference>
<evidence type="ECO:0000259" key="2">
    <source>
        <dbReference type="Pfam" id="PF09588"/>
    </source>
</evidence>
<reference evidence="3 4" key="1">
    <citation type="submission" date="2019-09" db="EMBL/GenBank/DDBJ databases">
        <title>Distinct polysaccharide growth profiles of human intestinal Prevotella copri isolates.</title>
        <authorList>
            <person name="Fehlner-Peach H."/>
            <person name="Magnabosco C."/>
            <person name="Raghavan V."/>
            <person name="Scher J.U."/>
            <person name="Tett A."/>
            <person name="Cox L.M."/>
            <person name="Gottsegen C."/>
            <person name="Watters A."/>
            <person name="Wiltshire- Gordon J.D."/>
            <person name="Segata N."/>
            <person name="Bonneau R."/>
            <person name="Littman D.R."/>
        </authorList>
    </citation>
    <scope>NUCLEOTIDE SEQUENCE [LARGE SCALE GENOMIC DNA]</scope>
    <source>
        <strain evidence="3 4">BVe41219</strain>
    </source>
</reference>
<dbReference type="InterPro" id="IPR011604">
    <property type="entry name" value="PDDEXK-like_dom_sf"/>
</dbReference>
<feature type="coiled-coil region" evidence="1">
    <location>
        <begin position="226"/>
        <end position="253"/>
    </location>
</feature>
<accession>A0A6A7VL43</accession>
<evidence type="ECO:0000313" key="3">
    <source>
        <dbReference type="EMBL" id="MQO54420.1"/>
    </source>
</evidence>
<dbReference type="PANTHER" id="PTHR46609:SF6">
    <property type="entry name" value="EXONUCLEASE, PHAGE-TYPE_RECB, C-TERMINAL DOMAIN-CONTAINING PROTEIN-RELATED"/>
    <property type="match status" value="1"/>
</dbReference>
<keyword evidence="3" id="KW-0378">Hydrolase</keyword>
<dbReference type="Gene3D" id="3.90.320.10">
    <property type="match status" value="1"/>
</dbReference>
<dbReference type="InterPro" id="IPR051703">
    <property type="entry name" value="NF-kappa-B_Signaling_Reg"/>
</dbReference>
<dbReference type="PANTHER" id="PTHR46609">
    <property type="entry name" value="EXONUCLEASE, PHAGE-TYPE/RECB, C-TERMINAL DOMAIN-CONTAINING PROTEIN"/>
    <property type="match status" value="1"/>
</dbReference>
<evidence type="ECO:0000313" key="4">
    <source>
        <dbReference type="Proteomes" id="UP000358159"/>
    </source>
</evidence>
<feature type="domain" description="YqaJ viral recombinase" evidence="2">
    <location>
        <begin position="12"/>
        <end position="152"/>
    </location>
</feature>
<organism evidence="3 4">
    <name type="scientific">Segatella copri</name>
    <dbReference type="NCBI Taxonomy" id="165179"/>
    <lineage>
        <taxon>Bacteria</taxon>
        <taxon>Pseudomonadati</taxon>
        <taxon>Bacteroidota</taxon>
        <taxon>Bacteroidia</taxon>
        <taxon>Bacteroidales</taxon>
        <taxon>Prevotellaceae</taxon>
        <taxon>Segatella</taxon>
    </lineage>
</organism>
<keyword evidence="3" id="KW-0540">Nuclease</keyword>